<feature type="region of interest" description="Disordered" evidence="1">
    <location>
        <begin position="250"/>
        <end position="276"/>
    </location>
</feature>
<feature type="compositionally biased region" description="Low complexity" evidence="1">
    <location>
        <begin position="150"/>
        <end position="161"/>
    </location>
</feature>
<dbReference type="RefSeq" id="WP_289452928.1">
    <property type="nucleotide sequence ID" value="NZ_JAUCGQ010000001.1"/>
</dbReference>
<proteinExistence type="predicted"/>
<sequence>MTGAKRSTWIGGTVFVGVVIAVATWFLFVSPTLASAADVRSQADQTRQQNDLLTLKVTKLKADFTKLPEYKAQLAGLQKQIPLDADLSAYFLQINKIADAHSVVITSIAPDTPQTVKLAPAPKPATASSDSSTDGSSDSSTPSPSPTPTPSASAGASGTGSKTATVPDGFVAIPFSVTVLGKYADTVAFLHDVQRGTDRLFLVSGLTGTAQKDAAAVSGKPATHEGDQELEISGFTYVLNPELASVAVTAPTPAPTTKPALPKPPSSKNPLVPVGK</sequence>
<evidence type="ECO:0000313" key="2">
    <source>
        <dbReference type="EMBL" id="MDM7853403.1"/>
    </source>
</evidence>
<evidence type="ECO:0000256" key="1">
    <source>
        <dbReference type="SAM" id="MobiDB-lite"/>
    </source>
</evidence>
<organism evidence="2 3">
    <name type="scientific">Cellulomonas alba</name>
    <dbReference type="NCBI Taxonomy" id="3053467"/>
    <lineage>
        <taxon>Bacteria</taxon>
        <taxon>Bacillati</taxon>
        <taxon>Actinomycetota</taxon>
        <taxon>Actinomycetes</taxon>
        <taxon>Micrococcales</taxon>
        <taxon>Cellulomonadaceae</taxon>
        <taxon>Cellulomonas</taxon>
    </lineage>
</organism>
<evidence type="ECO:0000313" key="3">
    <source>
        <dbReference type="Proteomes" id="UP001529338"/>
    </source>
</evidence>
<keyword evidence="3" id="KW-1185">Reference proteome</keyword>
<evidence type="ECO:0008006" key="4">
    <source>
        <dbReference type="Google" id="ProtNLM"/>
    </source>
</evidence>
<dbReference type="EMBL" id="JAUCGQ010000001">
    <property type="protein sequence ID" value="MDM7853403.1"/>
    <property type="molecule type" value="Genomic_DNA"/>
</dbReference>
<comment type="caution">
    <text evidence="2">The sequence shown here is derived from an EMBL/GenBank/DDBJ whole genome shotgun (WGS) entry which is preliminary data.</text>
</comment>
<protein>
    <recommendedName>
        <fullName evidence="4">Pilus assembly protein PilO</fullName>
    </recommendedName>
</protein>
<feature type="region of interest" description="Disordered" evidence="1">
    <location>
        <begin position="114"/>
        <end position="161"/>
    </location>
</feature>
<dbReference type="Proteomes" id="UP001529338">
    <property type="component" value="Unassembled WGS sequence"/>
</dbReference>
<accession>A0ABT7SB43</accession>
<gene>
    <name evidence="2" type="ORF">QRT04_00520</name>
</gene>
<dbReference type="Gene3D" id="3.30.70.60">
    <property type="match status" value="1"/>
</dbReference>
<dbReference type="InterPro" id="IPR014717">
    <property type="entry name" value="Transl_elong_EF1B/ribsomal_bS6"/>
</dbReference>
<name>A0ABT7SB43_9CELL</name>
<feature type="compositionally biased region" description="Pro residues" evidence="1">
    <location>
        <begin position="252"/>
        <end position="267"/>
    </location>
</feature>
<reference evidence="2 3" key="1">
    <citation type="submission" date="2023-06" db="EMBL/GenBank/DDBJ databases">
        <title>Cellulomonas sp. MW4 Whole genome sequence.</title>
        <authorList>
            <person name="Park S."/>
        </authorList>
    </citation>
    <scope>NUCLEOTIDE SEQUENCE [LARGE SCALE GENOMIC DNA]</scope>
    <source>
        <strain evidence="2 3">MW4</strain>
    </source>
</reference>
<feature type="compositionally biased region" description="Low complexity" evidence="1">
    <location>
        <begin position="124"/>
        <end position="142"/>
    </location>
</feature>